<sequence length="124" mass="14041">MKEHDLCLFHLGTLKGEKSTRHCLMSPANLAFHEFEHISEANIRDLEDMKPGPLDETNTSEANILSLVYNHGILRRFLYGGDLQASPQIYMPHRSKKNTGHRIGDISLPTGLIQFEVDMTFAYG</sequence>
<accession>A0A383CJH2</accession>
<evidence type="ECO:0000313" key="1">
    <source>
        <dbReference type="EMBL" id="SVE32209.1"/>
    </source>
</evidence>
<gene>
    <name evidence="1" type="ORF">METZ01_LOCUS485063</name>
</gene>
<dbReference type="AlphaFoldDB" id="A0A383CJH2"/>
<proteinExistence type="predicted"/>
<feature type="non-terminal residue" evidence="1">
    <location>
        <position position="124"/>
    </location>
</feature>
<protein>
    <submittedName>
        <fullName evidence="1">Uncharacterized protein</fullName>
    </submittedName>
</protein>
<dbReference type="EMBL" id="UINC01209263">
    <property type="protein sequence ID" value="SVE32209.1"/>
    <property type="molecule type" value="Genomic_DNA"/>
</dbReference>
<organism evidence="1">
    <name type="scientific">marine metagenome</name>
    <dbReference type="NCBI Taxonomy" id="408172"/>
    <lineage>
        <taxon>unclassified sequences</taxon>
        <taxon>metagenomes</taxon>
        <taxon>ecological metagenomes</taxon>
    </lineage>
</organism>
<name>A0A383CJH2_9ZZZZ</name>
<reference evidence="1" key="1">
    <citation type="submission" date="2018-05" db="EMBL/GenBank/DDBJ databases">
        <authorList>
            <person name="Lanie J.A."/>
            <person name="Ng W.-L."/>
            <person name="Kazmierczak K.M."/>
            <person name="Andrzejewski T.M."/>
            <person name="Davidsen T.M."/>
            <person name="Wayne K.J."/>
            <person name="Tettelin H."/>
            <person name="Glass J.I."/>
            <person name="Rusch D."/>
            <person name="Podicherti R."/>
            <person name="Tsui H.-C.T."/>
            <person name="Winkler M.E."/>
        </authorList>
    </citation>
    <scope>NUCLEOTIDE SEQUENCE</scope>
</reference>